<accession>A0A0G0XV28</accession>
<keyword evidence="1" id="KW-0472">Membrane</keyword>
<keyword evidence="1" id="KW-0812">Transmembrane</keyword>
<protein>
    <recommendedName>
        <fullName evidence="4">DUF5666 domain-containing protein</fullName>
    </recommendedName>
</protein>
<evidence type="ECO:0000256" key="1">
    <source>
        <dbReference type="SAM" id="Phobius"/>
    </source>
</evidence>
<dbReference type="Proteomes" id="UP000034190">
    <property type="component" value="Unassembled WGS sequence"/>
</dbReference>
<keyword evidence="1" id="KW-1133">Transmembrane helix</keyword>
<organism evidence="2 3">
    <name type="scientific">Candidatus Falkowbacteria bacterium GW2011_GWA2_41_14</name>
    <dbReference type="NCBI Taxonomy" id="1618635"/>
    <lineage>
        <taxon>Bacteria</taxon>
        <taxon>Candidatus Falkowiibacteriota</taxon>
    </lineage>
</organism>
<evidence type="ECO:0000313" key="2">
    <source>
        <dbReference type="EMBL" id="KKR91757.1"/>
    </source>
</evidence>
<evidence type="ECO:0000313" key="3">
    <source>
        <dbReference type="Proteomes" id="UP000034190"/>
    </source>
</evidence>
<feature type="transmembrane region" description="Helical" evidence="1">
    <location>
        <begin position="12"/>
        <end position="31"/>
    </location>
</feature>
<comment type="caution">
    <text evidence="2">The sequence shown here is derived from an EMBL/GenBank/DDBJ whole genome shotgun (WGS) entry which is preliminary data.</text>
</comment>
<gene>
    <name evidence="2" type="ORF">UU43_C0002G0066</name>
</gene>
<evidence type="ECO:0008006" key="4">
    <source>
        <dbReference type="Google" id="ProtNLM"/>
    </source>
</evidence>
<proteinExistence type="predicted"/>
<sequence length="163" mass="18127">MFKPTHLNKLLIILATMVVLVFVFSAGVLVGHEKGRFSRNWGENYYRNIIGPGGRGRGMMDFGRPEFNAHSGFGQIIKIEGNSLVVKGPDNVEKTIVINDQTAIQKFNQSLKIADLRVDDYIVVIGRPNNQGQVEARLIRVMPAPMFNNANNENATDTNADLK</sequence>
<reference evidence="2 3" key="1">
    <citation type="journal article" date="2015" name="Nature">
        <title>rRNA introns, odd ribosomes, and small enigmatic genomes across a large radiation of phyla.</title>
        <authorList>
            <person name="Brown C.T."/>
            <person name="Hug L.A."/>
            <person name="Thomas B.C."/>
            <person name="Sharon I."/>
            <person name="Castelle C.J."/>
            <person name="Singh A."/>
            <person name="Wilkins M.J."/>
            <person name="Williams K.H."/>
            <person name="Banfield J.F."/>
        </authorList>
    </citation>
    <scope>NUCLEOTIDE SEQUENCE [LARGE SCALE GENOMIC DNA]</scope>
</reference>
<dbReference type="EMBL" id="LCAP01000002">
    <property type="protein sequence ID" value="KKR91757.1"/>
    <property type="molecule type" value="Genomic_DNA"/>
</dbReference>
<dbReference type="AlphaFoldDB" id="A0A0G0XV28"/>
<name>A0A0G0XV28_9BACT</name>